<protein>
    <submittedName>
        <fullName evidence="1">BlaR1 peptidase M56 family protein</fullName>
    </submittedName>
</protein>
<gene>
    <name evidence="1" type="ORF">Thert_00890</name>
</gene>
<evidence type="ECO:0000313" key="2">
    <source>
        <dbReference type="Proteomes" id="UP000214975"/>
    </source>
</evidence>
<evidence type="ECO:0000313" key="1">
    <source>
        <dbReference type="EMBL" id="AST57023.1"/>
    </source>
</evidence>
<sequence length="41" mass="4826">MLSKYQLEFVISNKMNLVDHVNVLYTRATANLMADDPVRQW</sequence>
<name>A0A223HX14_THETR</name>
<dbReference type="AlphaFoldDB" id="A0A223HX14"/>
<accession>A0A223HX14</accession>
<dbReference type="RefSeq" id="WP_225624638.1">
    <property type="nucleotide sequence ID" value="NZ_JAMKCR010000038.1"/>
</dbReference>
<dbReference type="EMBL" id="CP016893">
    <property type="protein sequence ID" value="AST57023.1"/>
    <property type="molecule type" value="Genomic_DNA"/>
</dbReference>
<dbReference type="GeneID" id="93865682"/>
<dbReference type="Proteomes" id="UP000214975">
    <property type="component" value="Chromosome"/>
</dbReference>
<reference evidence="1 2" key="1">
    <citation type="submission" date="2016-08" db="EMBL/GenBank/DDBJ databases">
        <title>A novel genetic cassette of butanologenic Thermoanaerobacterium thermosaccharolyticum that directly convert cellulose to butanol.</title>
        <authorList>
            <person name="Li T."/>
            <person name="He J."/>
        </authorList>
    </citation>
    <scope>NUCLEOTIDE SEQUENCE [LARGE SCALE GENOMIC DNA]</scope>
    <source>
        <strain evidence="1 2">TG57</strain>
    </source>
</reference>
<organism evidence="1 2">
    <name type="scientific">Thermoanaerobacterium thermosaccharolyticum</name>
    <name type="common">Clostridium thermosaccharolyticum</name>
    <dbReference type="NCBI Taxonomy" id="1517"/>
    <lineage>
        <taxon>Bacteria</taxon>
        <taxon>Bacillati</taxon>
        <taxon>Bacillota</taxon>
        <taxon>Clostridia</taxon>
        <taxon>Thermoanaerobacterales</taxon>
        <taxon>Thermoanaerobacteraceae</taxon>
        <taxon>Thermoanaerobacterium</taxon>
    </lineage>
</organism>
<proteinExistence type="predicted"/>